<evidence type="ECO:0000256" key="1">
    <source>
        <dbReference type="ARBA" id="ARBA00023125"/>
    </source>
</evidence>
<keyword evidence="1 2" id="KW-0238">DNA-binding</keyword>
<dbReference type="AlphaFoldDB" id="A0A1P8WEV9"/>
<evidence type="ECO:0000256" key="2">
    <source>
        <dbReference type="PROSITE-ProRule" id="PRU00335"/>
    </source>
</evidence>
<dbReference type="GO" id="GO:0003677">
    <property type="term" value="F:DNA binding"/>
    <property type="evidence" value="ECO:0007669"/>
    <property type="project" value="UniProtKB-UniRule"/>
</dbReference>
<sequence length="44" mass="4841">MTTRSDSAALTRENLLNQALTLFSERGYSATRIRDIIQAAGVTQ</sequence>
<dbReference type="EMBL" id="CP017641">
    <property type="protein sequence ID" value="APZ92571.1"/>
    <property type="molecule type" value="Genomic_DNA"/>
</dbReference>
<dbReference type="Proteomes" id="UP000187735">
    <property type="component" value="Chromosome"/>
</dbReference>
<accession>A0A1P8WEV9</accession>
<evidence type="ECO:0000313" key="5">
    <source>
        <dbReference type="Proteomes" id="UP000187735"/>
    </source>
</evidence>
<evidence type="ECO:0000313" key="4">
    <source>
        <dbReference type="EMBL" id="APZ92571.1"/>
    </source>
</evidence>
<comment type="caution">
    <text evidence="2">Lacks conserved residue(s) required for the propagation of feature annotation.</text>
</comment>
<proteinExistence type="predicted"/>
<dbReference type="KEGG" id="fmr:Fuma_02182"/>
<feature type="domain" description="HTH tetR-type" evidence="3">
    <location>
        <begin position="9"/>
        <end position="44"/>
    </location>
</feature>
<name>A0A1P8WEV9_9PLAN</name>
<keyword evidence="5" id="KW-1185">Reference proteome</keyword>
<dbReference type="InterPro" id="IPR009057">
    <property type="entry name" value="Homeodomain-like_sf"/>
</dbReference>
<dbReference type="RefSeq" id="WP_083731963.1">
    <property type="nucleotide sequence ID" value="NZ_CP017641.1"/>
</dbReference>
<dbReference type="STRING" id="1891926.Fuma_02182"/>
<gene>
    <name evidence="4" type="ORF">Fuma_02182</name>
</gene>
<evidence type="ECO:0000259" key="3">
    <source>
        <dbReference type="PROSITE" id="PS50977"/>
    </source>
</evidence>
<organism evidence="4 5">
    <name type="scientific">Fuerstiella marisgermanici</name>
    <dbReference type="NCBI Taxonomy" id="1891926"/>
    <lineage>
        <taxon>Bacteria</taxon>
        <taxon>Pseudomonadati</taxon>
        <taxon>Planctomycetota</taxon>
        <taxon>Planctomycetia</taxon>
        <taxon>Planctomycetales</taxon>
        <taxon>Planctomycetaceae</taxon>
        <taxon>Fuerstiella</taxon>
    </lineage>
</organism>
<dbReference type="PROSITE" id="PS50977">
    <property type="entry name" value="HTH_TETR_2"/>
    <property type="match status" value="1"/>
</dbReference>
<dbReference type="InterPro" id="IPR001647">
    <property type="entry name" value="HTH_TetR"/>
</dbReference>
<dbReference type="Gene3D" id="1.10.10.60">
    <property type="entry name" value="Homeodomain-like"/>
    <property type="match status" value="1"/>
</dbReference>
<dbReference type="SUPFAM" id="SSF46689">
    <property type="entry name" value="Homeodomain-like"/>
    <property type="match status" value="1"/>
</dbReference>
<dbReference type="Pfam" id="PF00440">
    <property type="entry name" value="TetR_N"/>
    <property type="match status" value="1"/>
</dbReference>
<protein>
    <submittedName>
        <fullName evidence="4">DNA-binding transcriptional repressor AcrR</fullName>
    </submittedName>
</protein>
<reference evidence="4 5" key="1">
    <citation type="journal article" date="2016" name="Front. Microbiol.">
        <title>Fuerstia marisgermanicae gen. nov., sp. nov., an Unusual Member of the Phylum Planctomycetes from the German Wadden Sea.</title>
        <authorList>
            <person name="Kohn T."/>
            <person name="Heuer A."/>
            <person name="Jogler M."/>
            <person name="Vollmers J."/>
            <person name="Boedeker C."/>
            <person name="Bunk B."/>
            <person name="Rast P."/>
            <person name="Borchert D."/>
            <person name="Glockner I."/>
            <person name="Freese H.M."/>
            <person name="Klenk H.P."/>
            <person name="Overmann J."/>
            <person name="Kaster A.K."/>
            <person name="Rohde M."/>
            <person name="Wiegand S."/>
            <person name="Jogler C."/>
        </authorList>
    </citation>
    <scope>NUCLEOTIDE SEQUENCE [LARGE SCALE GENOMIC DNA]</scope>
    <source>
        <strain evidence="4 5">NH11</strain>
    </source>
</reference>
<dbReference type="OrthoDB" id="116240at2"/>